<gene>
    <name evidence="1" type="ORF">AWB78_08119</name>
</gene>
<accession>A0A158EID3</accession>
<reference evidence="1" key="1">
    <citation type="submission" date="2016-01" db="EMBL/GenBank/DDBJ databases">
        <authorList>
            <person name="Peeters C."/>
        </authorList>
    </citation>
    <scope>NUCLEOTIDE SEQUENCE</scope>
    <source>
        <strain evidence="1">LMG 29321</strain>
    </source>
</reference>
<name>A0A158EID3_9BURK</name>
<dbReference type="AlphaFoldDB" id="A0A158EID3"/>
<protein>
    <submittedName>
        <fullName evidence="1">Transcriptional regulator</fullName>
    </submittedName>
</protein>
<organism evidence="1 2">
    <name type="scientific">Caballeronia calidae</name>
    <dbReference type="NCBI Taxonomy" id="1777139"/>
    <lineage>
        <taxon>Bacteria</taxon>
        <taxon>Pseudomonadati</taxon>
        <taxon>Pseudomonadota</taxon>
        <taxon>Betaproteobacteria</taxon>
        <taxon>Burkholderiales</taxon>
        <taxon>Burkholderiaceae</taxon>
        <taxon>Caballeronia</taxon>
    </lineage>
</organism>
<dbReference type="EMBL" id="FCOX02000120">
    <property type="protein sequence ID" value="SAL06543.1"/>
    <property type="molecule type" value="Genomic_DNA"/>
</dbReference>
<proteinExistence type="predicted"/>
<keyword evidence="2" id="KW-1185">Reference proteome</keyword>
<dbReference type="Proteomes" id="UP000071859">
    <property type="component" value="Unassembled WGS sequence"/>
</dbReference>
<sequence>MAQAEALKGALHAAHLVIEGPSCPTQRCFHALDYFYDPAQALQYAIRWGRIWVDHRLTKDAARRVLTISPASSREVLLKGERADQAGDHE</sequence>
<evidence type="ECO:0000313" key="1">
    <source>
        <dbReference type="EMBL" id="SAL06543.1"/>
    </source>
</evidence>
<comment type="caution">
    <text evidence="1">The sequence shown here is derived from an EMBL/GenBank/DDBJ whole genome shotgun (WGS) entry which is preliminary data.</text>
</comment>
<evidence type="ECO:0000313" key="2">
    <source>
        <dbReference type="Proteomes" id="UP000071859"/>
    </source>
</evidence>